<dbReference type="CDD" id="cd01876">
    <property type="entry name" value="YihA_EngB"/>
    <property type="match status" value="1"/>
</dbReference>
<dbReference type="RefSeq" id="WP_006785051.1">
    <property type="nucleotide sequence ID" value="NZ_CABJBH010000013.1"/>
</dbReference>
<evidence type="ECO:0000256" key="9">
    <source>
        <dbReference type="ARBA" id="ARBA00023306"/>
    </source>
</evidence>
<evidence type="ECO:0000256" key="4">
    <source>
        <dbReference type="ARBA" id="ARBA00022723"/>
    </source>
</evidence>
<comment type="function">
    <text evidence="10">Necessary for normal cell division and for the maintenance of normal septation.</text>
</comment>
<dbReference type="PANTHER" id="PTHR11649:SF13">
    <property type="entry name" value="ENGB-TYPE G DOMAIN-CONTAINING PROTEIN"/>
    <property type="match status" value="1"/>
</dbReference>
<evidence type="ECO:0000256" key="10">
    <source>
        <dbReference type="HAMAP-Rule" id="MF_00321"/>
    </source>
</evidence>
<keyword evidence="8 10" id="KW-0717">Septation</keyword>
<keyword evidence="3 10" id="KW-0132">Cell division</keyword>
<keyword evidence="7 10" id="KW-0342">GTP-binding</keyword>
<dbReference type="GO" id="GO:0005829">
    <property type="term" value="C:cytosol"/>
    <property type="evidence" value="ECO:0007669"/>
    <property type="project" value="TreeGrafter"/>
</dbReference>
<dbReference type="PROSITE" id="PS51706">
    <property type="entry name" value="G_ENGB"/>
    <property type="match status" value="1"/>
</dbReference>
<evidence type="ECO:0000256" key="1">
    <source>
        <dbReference type="ARBA" id="ARBA00001946"/>
    </source>
</evidence>
<dbReference type="PANTHER" id="PTHR11649">
    <property type="entry name" value="MSS1/TRME-RELATED GTP-BINDING PROTEIN"/>
    <property type="match status" value="1"/>
</dbReference>
<evidence type="ECO:0000256" key="6">
    <source>
        <dbReference type="ARBA" id="ARBA00022842"/>
    </source>
</evidence>
<dbReference type="InterPro" id="IPR027417">
    <property type="entry name" value="P-loop_NTPase"/>
</dbReference>
<dbReference type="EMBL" id="WMQE01000008">
    <property type="protein sequence ID" value="MTK20753.1"/>
    <property type="molecule type" value="Genomic_DNA"/>
</dbReference>
<dbReference type="Gene3D" id="3.40.50.300">
    <property type="entry name" value="P-loop containing nucleotide triphosphate hydrolases"/>
    <property type="match status" value="1"/>
</dbReference>
<dbReference type="InterPro" id="IPR019987">
    <property type="entry name" value="GTP-bd_ribosome_bio_YsxC"/>
</dbReference>
<keyword evidence="6" id="KW-0460">Magnesium</keyword>
<comment type="cofactor">
    <cofactor evidence="1">
        <name>Mg(2+)</name>
        <dbReference type="ChEBI" id="CHEBI:18420"/>
    </cofactor>
</comment>
<sequence>MHITKAEYIKSCVKAEHYPTDGLPEMIFAGRSNVGKSSFINSLTNRKHLARVSSRPGKTQTLNFYNINDMMYLVDVPGYGYAKVNRSLKESFGRMIEEYLVERDELILGVLLVDYRHKPTAEDIAMYQLYKYYEIPSVVIGTKKDKVNRSQYKKQEKLIKETLGFDQDDVFVAYSSETHEGRDEVWEIFLDLIQQYNDIIQEMEHEEE</sequence>
<name>A0A173R580_9FIRM</name>
<evidence type="ECO:0000313" key="12">
    <source>
        <dbReference type="Proteomes" id="UP000487649"/>
    </source>
</evidence>
<evidence type="ECO:0000313" key="11">
    <source>
        <dbReference type="EMBL" id="MTK20753.1"/>
    </source>
</evidence>
<keyword evidence="9 10" id="KW-0131">Cell cycle</keyword>
<gene>
    <name evidence="10" type="primary">engB</name>
    <name evidence="11" type="ORF">GMA92_04775</name>
</gene>
<proteinExistence type="inferred from homology"/>
<dbReference type="SUPFAM" id="SSF52540">
    <property type="entry name" value="P-loop containing nucleoside triphosphate hydrolases"/>
    <property type="match status" value="1"/>
</dbReference>
<dbReference type="NCBIfam" id="TIGR03598">
    <property type="entry name" value="GTPase_YsxC"/>
    <property type="match status" value="1"/>
</dbReference>
<dbReference type="InterPro" id="IPR030393">
    <property type="entry name" value="G_ENGB_dom"/>
</dbReference>
<dbReference type="GO" id="GO:0000917">
    <property type="term" value="P:division septum assembly"/>
    <property type="evidence" value="ECO:0007669"/>
    <property type="project" value="UniProtKB-KW"/>
</dbReference>
<evidence type="ECO:0000256" key="8">
    <source>
        <dbReference type="ARBA" id="ARBA00023210"/>
    </source>
</evidence>
<dbReference type="FunFam" id="3.40.50.300:FF:000098">
    <property type="entry name" value="Probable GTP-binding protein EngB"/>
    <property type="match status" value="1"/>
</dbReference>
<dbReference type="GO" id="GO:0046872">
    <property type="term" value="F:metal ion binding"/>
    <property type="evidence" value="ECO:0007669"/>
    <property type="project" value="UniProtKB-KW"/>
</dbReference>
<dbReference type="InterPro" id="IPR006073">
    <property type="entry name" value="GTP-bd"/>
</dbReference>
<evidence type="ECO:0000256" key="2">
    <source>
        <dbReference type="ARBA" id="ARBA00009638"/>
    </source>
</evidence>
<dbReference type="HAMAP" id="MF_00321">
    <property type="entry name" value="GTPase_EngB"/>
    <property type="match status" value="1"/>
</dbReference>
<accession>A0A173R580</accession>
<dbReference type="Pfam" id="PF01926">
    <property type="entry name" value="MMR_HSR1"/>
    <property type="match status" value="1"/>
</dbReference>
<dbReference type="OrthoDB" id="9804921at2"/>
<dbReference type="GO" id="GO:0005525">
    <property type="term" value="F:GTP binding"/>
    <property type="evidence" value="ECO:0007669"/>
    <property type="project" value="UniProtKB-UniRule"/>
</dbReference>
<evidence type="ECO:0000256" key="7">
    <source>
        <dbReference type="ARBA" id="ARBA00023134"/>
    </source>
</evidence>
<reference evidence="11 12" key="1">
    <citation type="journal article" date="2019" name="Nat. Med.">
        <title>A library of human gut bacterial isolates paired with longitudinal multiomics data enables mechanistic microbiome research.</title>
        <authorList>
            <person name="Poyet M."/>
            <person name="Groussin M."/>
            <person name="Gibbons S.M."/>
            <person name="Avila-Pacheco J."/>
            <person name="Jiang X."/>
            <person name="Kearney S.M."/>
            <person name="Perrotta A.R."/>
            <person name="Berdy B."/>
            <person name="Zhao S."/>
            <person name="Lieberman T.D."/>
            <person name="Swanson P.K."/>
            <person name="Smith M."/>
            <person name="Roesemann S."/>
            <person name="Alexander J.E."/>
            <person name="Rich S.A."/>
            <person name="Livny J."/>
            <person name="Vlamakis H."/>
            <person name="Clish C."/>
            <person name="Bullock K."/>
            <person name="Deik A."/>
            <person name="Scott J."/>
            <person name="Pierce K.A."/>
            <person name="Xavier R.J."/>
            <person name="Alm E.J."/>
        </authorList>
    </citation>
    <scope>NUCLEOTIDE SEQUENCE [LARGE SCALE GENOMIC DNA]</scope>
    <source>
        <strain evidence="11 12">BIOML-A198</strain>
    </source>
</reference>
<organism evidence="11 12">
    <name type="scientific">Turicibacter sanguinis</name>
    <dbReference type="NCBI Taxonomy" id="154288"/>
    <lineage>
        <taxon>Bacteria</taxon>
        <taxon>Bacillati</taxon>
        <taxon>Bacillota</taxon>
        <taxon>Erysipelotrichia</taxon>
        <taxon>Erysipelotrichales</taxon>
        <taxon>Turicibacteraceae</taxon>
        <taxon>Turicibacter</taxon>
    </lineage>
</organism>
<protein>
    <recommendedName>
        <fullName evidence="10">Probable GTP-binding protein EngB</fullName>
    </recommendedName>
</protein>
<keyword evidence="4" id="KW-0479">Metal-binding</keyword>
<dbReference type="AlphaFoldDB" id="A0A173R580"/>
<evidence type="ECO:0000256" key="5">
    <source>
        <dbReference type="ARBA" id="ARBA00022741"/>
    </source>
</evidence>
<comment type="caution">
    <text evidence="11">The sequence shown here is derived from an EMBL/GenBank/DDBJ whole genome shotgun (WGS) entry which is preliminary data.</text>
</comment>
<dbReference type="Proteomes" id="UP000487649">
    <property type="component" value="Unassembled WGS sequence"/>
</dbReference>
<comment type="similarity">
    <text evidence="2 10">Belongs to the TRAFAC class TrmE-Era-EngA-EngB-Septin-like GTPase superfamily. EngB GTPase family.</text>
</comment>
<keyword evidence="5 10" id="KW-0547">Nucleotide-binding</keyword>
<evidence type="ECO:0000256" key="3">
    <source>
        <dbReference type="ARBA" id="ARBA00022618"/>
    </source>
</evidence>